<keyword evidence="5" id="KW-0547">Nucleotide-binding</keyword>
<dbReference type="SMART" id="SM00388">
    <property type="entry name" value="HisKA"/>
    <property type="match status" value="1"/>
</dbReference>
<dbReference type="GO" id="GO:0005524">
    <property type="term" value="F:ATP binding"/>
    <property type="evidence" value="ECO:0007669"/>
    <property type="project" value="UniProtKB-KW"/>
</dbReference>
<protein>
    <recommendedName>
        <fullName evidence="2">histidine kinase</fullName>
        <ecNumber evidence="2">2.7.13.3</ecNumber>
    </recommendedName>
</protein>
<dbReference type="Pfam" id="PF02518">
    <property type="entry name" value="HATPase_c"/>
    <property type="match status" value="1"/>
</dbReference>
<evidence type="ECO:0000313" key="11">
    <source>
        <dbReference type="EMBL" id="RCU44954.1"/>
    </source>
</evidence>
<evidence type="ECO:0000256" key="9">
    <source>
        <dbReference type="SAM" id="Phobius"/>
    </source>
</evidence>
<dbReference type="CDD" id="cd00075">
    <property type="entry name" value="HATPase"/>
    <property type="match status" value="1"/>
</dbReference>
<keyword evidence="9" id="KW-0812">Transmembrane</keyword>
<evidence type="ECO:0000256" key="1">
    <source>
        <dbReference type="ARBA" id="ARBA00000085"/>
    </source>
</evidence>
<dbReference type="PROSITE" id="PS50109">
    <property type="entry name" value="HIS_KIN"/>
    <property type="match status" value="1"/>
</dbReference>
<dbReference type="Gene3D" id="1.10.287.130">
    <property type="match status" value="1"/>
</dbReference>
<dbReference type="GO" id="GO:0000155">
    <property type="term" value="F:phosphorelay sensor kinase activity"/>
    <property type="evidence" value="ECO:0007669"/>
    <property type="project" value="InterPro"/>
</dbReference>
<dbReference type="AlphaFoldDB" id="A0A368N5V1"/>
<gene>
    <name evidence="11" type="ORF">DQ356_01730</name>
</gene>
<dbReference type="Proteomes" id="UP000252172">
    <property type="component" value="Unassembled WGS sequence"/>
</dbReference>
<evidence type="ECO:0000256" key="3">
    <source>
        <dbReference type="ARBA" id="ARBA00022553"/>
    </source>
</evidence>
<evidence type="ECO:0000256" key="2">
    <source>
        <dbReference type="ARBA" id="ARBA00012438"/>
    </source>
</evidence>
<dbReference type="InterPro" id="IPR005467">
    <property type="entry name" value="His_kinase_dom"/>
</dbReference>
<accession>A0A368N5V1</accession>
<feature type="transmembrane region" description="Helical" evidence="9">
    <location>
        <begin position="15"/>
        <end position="38"/>
    </location>
</feature>
<keyword evidence="8" id="KW-0902">Two-component regulatory system</keyword>
<dbReference type="InterPro" id="IPR003661">
    <property type="entry name" value="HisK_dim/P_dom"/>
</dbReference>
<dbReference type="Gene3D" id="3.30.565.10">
    <property type="entry name" value="Histidine kinase-like ATPase, C-terminal domain"/>
    <property type="match status" value="1"/>
</dbReference>
<comment type="catalytic activity">
    <reaction evidence="1">
        <text>ATP + protein L-histidine = ADP + protein N-phospho-L-histidine.</text>
        <dbReference type="EC" id="2.7.13.3"/>
    </reaction>
</comment>
<keyword evidence="6 11" id="KW-0418">Kinase</keyword>
<keyword evidence="9" id="KW-1133">Transmembrane helix</keyword>
<evidence type="ECO:0000256" key="5">
    <source>
        <dbReference type="ARBA" id="ARBA00022741"/>
    </source>
</evidence>
<dbReference type="PANTHER" id="PTHR43065">
    <property type="entry name" value="SENSOR HISTIDINE KINASE"/>
    <property type="match status" value="1"/>
</dbReference>
<dbReference type="InterPro" id="IPR036890">
    <property type="entry name" value="HATPase_C_sf"/>
</dbReference>
<keyword evidence="4" id="KW-0808">Transferase</keyword>
<sequence length="484" mass="55682">MPLSRYRGYSLRNRVFWGFLLVCILSMAGSSVLSFYLLKNNAEEQSRSDLQEETNALMAALDYAVSQTPITTEDIPGVLKNKIMEIADINKHDIVIYDLNGDFLISNKLDNLVSQKKVPQNILTQVVTQDRRVDVKEFDQKVKANKTSSYAILKNNFLEPIGIVYLPYYHNEDVYLDVLNKYLKYMVLVNLLIVIFSIWLSWIISNNLTKAITNFSDLITKITLFEKEMQPIKYYHNDELGALVMAYNKMILQIQDQKERLAFSEKEKAWREMAKQVAHEVKNPLTPMKLNIQNFERKFDPEDPDIREKVKQLSSTMIEQIDLVAKVSSAFSQFAQLPEKVNETFNLNKQVHSILRIFNNDRIFVHANKENIMIHMDKIYLNRIITNLVTNAKQALEDTKDPIINIDIELIQKKIMISVEDNGIGIPSEMQERIFEPNFTSKNSGMGLGLTMVRKMVEDYGGTITVKSEIGKGSKFTISLPANL</sequence>
<dbReference type="SMART" id="SM00387">
    <property type="entry name" value="HATPase_c"/>
    <property type="match status" value="1"/>
</dbReference>
<dbReference type="EMBL" id="QPIE01000001">
    <property type="protein sequence ID" value="RCU44954.1"/>
    <property type="molecule type" value="Genomic_DNA"/>
</dbReference>
<keyword evidence="12" id="KW-1185">Reference proteome</keyword>
<evidence type="ECO:0000256" key="6">
    <source>
        <dbReference type="ARBA" id="ARBA00022777"/>
    </source>
</evidence>
<dbReference type="PANTHER" id="PTHR43065:SF46">
    <property type="entry name" value="C4-DICARBOXYLATE TRANSPORT SENSOR PROTEIN DCTB"/>
    <property type="match status" value="1"/>
</dbReference>
<name>A0A368N5V1_9FLAO</name>
<keyword evidence="9" id="KW-0472">Membrane</keyword>
<evidence type="ECO:0000256" key="8">
    <source>
        <dbReference type="ARBA" id="ARBA00023012"/>
    </source>
</evidence>
<evidence type="ECO:0000256" key="7">
    <source>
        <dbReference type="ARBA" id="ARBA00022840"/>
    </source>
</evidence>
<feature type="domain" description="Histidine kinase" evidence="10">
    <location>
        <begin position="276"/>
        <end position="484"/>
    </location>
</feature>
<comment type="caution">
    <text evidence="11">The sequence shown here is derived from an EMBL/GenBank/DDBJ whole genome shotgun (WGS) entry which is preliminary data.</text>
</comment>
<dbReference type="InterPro" id="IPR036097">
    <property type="entry name" value="HisK_dim/P_sf"/>
</dbReference>
<dbReference type="InterPro" id="IPR004358">
    <property type="entry name" value="Sig_transdc_His_kin-like_C"/>
</dbReference>
<keyword evidence="3" id="KW-0597">Phosphoprotein</keyword>
<dbReference type="PRINTS" id="PR00344">
    <property type="entry name" value="BCTRLSENSOR"/>
</dbReference>
<dbReference type="SUPFAM" id="SSF55874">
    <property type="entry name" value="ATPase domain of HSP90 chaperone/DNA topoisomerase II/histidine kinase"/>
    <property type="match status" value="1"/>
</dbReference>
<dbReference type="RefSeq" id="WP_114302724.1">
    <property type="nucleotide sequence ID" value="NZ_QPIE01000001.1"/>
</dbReference>
<keyword evidence="7" id="KW-0067">ATP-binding</keyword>
<dbReference type="Gene3D" id="6.10.340.10">
    <property type="match status" value="1"/>
</dbReference>
<evidence type="ECO:0000256" key="4">
    <source>
        <dbReference type="ARBA" id="ARBA00022679"/>
    </source>
</evidence>
<dbReference type="InterPro" id="IPR003594">
    <property type="entry name" value="HATPase_dom"/>
</dbReference>
<dbReference type="EC" id="2.7.13.3" evidence="2"/>
<dbReference type="SUPFAM" id="SSF47384">
    <property type="entry name" value="Homodimeric domain of signal transducing histidine kinase"/>
    <property type="match status" value="1"/>
</dbReference>
<evidence type="ECO:0000313" key="12">
    <source>
        <dbReference type="Proteomes" id="UP000252172"/>
    </source>
</evidence>
<feature type="transmembrane region" description="Helical" evidence="9">
    <location>
        <begin position="185"/>
        <end position="204"/>
    </location>
</feature>
<evidence type="ECO:0000259" key="10">
    <source>
        <dbReference type="PROSITE" id="PS50109"/>
    </source>
</evidence>
<reference evidence="11 12" key="1">
    <citation type="submission" date="2018-07" db="EMBL/GenBank/DDBJ databases">
        <title>Chryseobacterium lacus sp. nov., isolated from lake water.</title>
        <authorList>
            <person name="Li C.-M."/>
        </authorList>
    </citation>
    <scope>NUCLEOTIDE SEQUENCE [LARGE SCALE GENOMIC DNA]</scope>
    <source>
        <strain evidence="11 12">YLOS41</strain>
    </source>
</reference>
<dbReference type="CDD" id="cd00082">
    <property type="entry name" value="HisKA"/>
    <property type="match status" value="1"/>
</dbReference>
<organism evidence="11 12">
    <name type="scientific">Chryseobacterium lacus</name>
    <dbReference type="NCBI Taxonomy" id="2058346"/>
    <lineage>
        <taxon>Bacteria</taxon>
        <taxon>Pseudomonadati</taxon>
        <taxon>Bacteroidota</taxon>
        <taxon>Flavobacteriia</taxon>
        <taxon>Flavobacteriales</taxon>
        <taxon>Weeksellaceae</taxon>
        <taxon>Chryseobacterium group</taxon>
        <taxon>Chryseobacterium</taxon>
    </lineage>
</organism>
<proteinExistence type="predicted"/>
<dbReference type="OrthoDB" id="9776727at2"/>